<proteinExistence type="predicted"/>
<organism evidence="2">
    <name type="scientific">Lepeophtheirus salmonis</name>
    <name type="common">Salmon louse</name>
    <name type="synonym">Caligus salmonis</name>
    <dbReference type="NCBI Taxonomy" id="72036"/>
    <lineage>
        <taxon>Eukaryota</taxon>
        <taxon>Metazoa</taxon>
        <taxon>Ecdysozoa</taxon>
        <taxon>Arthropoda</taxon>
        <taxon>Crustacea</taxon>
        <taxon>Multicrustacea</taxon>
        <taxon>Hexanauplia</taxon>
        <taxon>Copepoda</taxon>
        <taxon>Siphonostomatoida</taxon>
        <taxon>Caligidae</taxon>
        <taxon>Lepeophtheirus</taxon>
    </lineage>
</organism>
<name>A0A0K2VCB0_LEPSM</name>
<keyword evidence="1" id="KW-0472">Membrane</keyword>
<feature type="non-terminal residue" evidence="2">
    <location>
        <position position="1"/>
    </location>
</feature>
<evidence type="ECO:0000313" key="2">
    <source>
        <dbReference type="EMBL" id="CDW47817.1"/>
    </source>
</evidence>
<accession>A0A0K2VCB0</accession>
<dbReference type="EMBL" id="HACA01030456">
    <property type="protein sequence ID" value="CDW47817.1"/>
    <property type="molecule type" value="Transcribed_RNA"/>
</dbReference>
<protein>
    <submittedName>
        <fullName evidence="2">Uncharacterized protein</fullName>
    </submittedName>
</protein>
<feature type="transmembrane region" description="Helical" evidence="1">
    <location>
        <begin position="20"/>
        <end position="39"/>
    </location>
</feature>
<reference evidence="2" key="1">
    <citation type="submission" date="2014-05" db="EMBL/GenBank/DDBJ databases">
        <authorList>
            <person name="Chronopoulou M."/>
        </authorList>
    </citation>
    <scope>NUCLEOTIDE SEQUENCE</scope>
    <source>
        <tissue evidence="2">Whole organism</tissue>
    </source>
</reference>
<keyword evidence="1" id="KW-1133">Transmembrane helix</keyword>
<dbReference type="AlphaFoldDB" id="A0A0K2VCB0"/>
<sequence>INYQILHFLIKNYKSLISNGATASPAHFLLISLVIHIYIELYKI</sequence>
<evidence type="ECO:0000256" key="1">
    <source>
        <dbReference type="SAM" id="Phobius"/>
    </source>
</evidence>
<keyword evidence="1" id="KW-0812">Transmembrane</keyword>